<dbReference type="AlphaFoldDB" id="A0A7G9Y0E6"/>
<gene>
    <name evidence="4" type="ORF">BHCKGNAA_00039</name>
    <name evidence="3" type="ORF">LNAFDGMD_00002</name>
    <name evidence="2" type="ORF">NOEFNAIN_00020</name>
    <name evidence="1" type="ORF">PCHDJDJP_00002</name>
</gene>
<evidence type="ECO:0000313" key="3">
    <source>
        <dbReference type="EMBL" id="QNO42642.1"/>
    </source>
</evidence>
<reference evidence="1" key="1">
    <citation type="submission" date="2020-06" db="EMBL/GenBank/DDBJ databases">
        <title>Unique genomic features of the anaerobic methanotrophic archaea.</title>
        <authorList>
            <person name="Chadwick G.L."/>
            <person name="Skennerton C.T."/>
            <person name="Laso-Perez R."/>
            <person name="Leu A.O."/>
            <person name="Speth D.R."/>
            <person name="Yu H."/>
            <person name="Morgan-Lang C."/>
            <person name="Hatzenpichler R."/>
            <person name="Goudeau D."/>
            <person name="Malmstrom R."/>
            <person name="Brazelton W.J."/>
            <person name="Woyke T."/>
            <person name="Hallam S.J."/>
            <person name="Tyson G.W."/>
            <person name="Wegener G."/>
            <person name="Boetius A."/>
            <person name="Orphan V."/>
        </authorList>
    </citation>
    <scope>NUCLEOTIDE SEQUENCE</scope>
</reference>
<dbReference type="EMBL" id="MT630754">
    <property type="protein sequence ID" value="QNO42642.1"/>
    <property type="molecule type" value="Genomic_DNA"/>
</dbReference>
<evidence type="ECO:0000313" key="4">
    <source>
        <dbReference type="EMBL" id="QNO48253.1"/>
    </source>
</evidence>
<evidence type="ECO:0000313" key="1">
    <source>
        <dbReference type="EMBL" id="QNO41480.1"/>
    </source>
</evidence>
<organism evidence="1">
    <name type="scientific">Candidatus Methanogaster sp. ANME-2c ERB4</name>
    <dbReference type="NCBI Taxonomy" id="2759911"/>
    <lineage>
        <taxon>Archaea</taxon>
        <taxon>Methanobacteriati</taxon>
        <taxon>Methanobacteriota</taxon>
        <taxon>Stenosarchaea group</taxon>
        <taxon>Methanomicrobia</taxon>
        <taxon>Methanosarcinales</taxon>
        <taxon>ANME-2 cluster</taxon>
        <taxon>Candidatus Methanogasteraceae</taxon>
        <taxon>Candidatus Methanogaster</taxon>
    </lineage>
</organism>
<proteinExistence type="predicted"/>
<dbReference type="EMBL" id="MT630646">
    <property type="protein sequence ID" value="QNO41480.1"/>
    <property type="molecule type" value="Genomic_DNA"/>
</dbReference>
<protein>
    <submittedName>
        <fullName evidence="1">Uncharacterized protein</fullName>
    </submittedName>
</protein>
<dbReference type="EMBL" id="MT631315">
    <property type="protein sequence ID" value="QNO48253.1"/>
    <property type="molecule type" value="Genomic_DNA"/>
</dbReference>
<accession>A0A7G9Y0E6</accession>
<name>A0A7G9Y0E6_9EURY</name>
<evidence type="ECO:0000313" key="2">
    <source>
        <dbReference type="EMBL" id="QNO42088.1"/>
    </source>
</evidence>
<dbReference type="EMBL" id="MT630705">
    <property type="protein sequence ID" value="QNO42088.1"/>
    <property type="molecule type" value="Genomic_DNA"/>
</dbReference>
<sequence length="143" mass="15787">MKILCQVQISHDYVRGAHDSDIASIGWNLSTLLIYPVMDRFSVHRIIRVYGLGVVRNTVTVNTEVVGVSRHSIVRKRVVARILYPDAVVVVRCGVARKRVVAARISQPDAIVVVRCSVIRNVAVICTGEINPSTVCCPDHCEP</sequence>